<accession>A0A2K1DY12</accession>
<dbReference type="RefSeq" id="WP_103052254.1">
    <property type="nucleotide sequence ID" value="NZ_POWF01000005.1"/>
</dbReference>
<dbReference type="Gene3D" id="3.30.300.30">
    <property type="match status" value="1"/>
</dbReference>
<comment type="similarity">
    <text evidence="1">Belongs to the ATP-dependent AMP-binding enzyme family.</text>
</comment>
<dbReference type="AlphaFoldDB" id="A0A2K1DY12"/>
<sequence>MIPSFDKVHNRFKLNGISFDRNGLKELAYSFIKEGEPFERVIGNFISDWLDSNDYVLSKTSGSTGKPKTIKIKKQAMVHSAIATGDFFKLKPTDSALSCLPAQAISGRMMLVRAMILGLELDAIKPSKTLDIDQEKRYTFTAFTPMQLANNLDKIKNIKTIIVGGAPVSYSLKENIKDFKVQIFETYGMTETVSHIAVKKLNGFKASKPDAVFKVLPGINISKDDRDCLVIDAPNITSEKVVTNDIVRLTGEGCFEWLGRFDNVINSGGIKLNPEIIESKLQGLISDRFFVSSIPDEELGEKVVLVLENSKVNVDFSVFKVLDKYEAPKEVLAVPKFKETQSGKIQRHKTLELLK</sequence>
<dbReference type="GO" id="GO:0031956">
    <property type="term" value="F:medium-chain fatty acid-CoA ligase activity"/>
    <property type="evidence" value="ECO:0007669"/>
    <property type="project" value="TreeGrafter"/>
</dbReference>
<dbReference type="Pfam" id="PF00501">
    <property type="entry name" value="AMP-binding"/>
    <property type="match status" value="1"/>
</dbReference>
<dbReference type="Gene3D" id="3.40.50.12780">
    <property type="entry name" value="N-terminal domain of ligase-like"/>
    <property type="match status" value="1"/>
</dbReference>
<proteinExistence type="inferred from homology"/>
<feature type="domain" description="AMP-dependent synthetase/ligase" evidence="3">
    <location>
        <begin position="50"/>
        <end position="220"/>
    </location>
</feature>
<evidence type="ECO:0000259" key="3">
    <source>
        <dbReference type="Pfam" id="PF00501"/>
    </source>
</evidence>
<dbReference type="GO" id="GO:0006631">
    <property type="term" value="P:fatty acid metabolic process"/>
    <property type="evidence" value="ECO:0007669"/>
    <property type="project" value="TreeGrafter"/>
</dbReference>
<dbReference type="InterPro" id="IPR000873">
    <property type="entry name" value="AMP-dep_synth/lig_dom"/>
</dbReference>
<evidence type="ECO:0000256" key="1">
    <source>
        <dbReference type="ARBA" id="ARBA00006432"/>
    </source>
</evidence>
<gene>
    <name evidence="4" type="ORF">C1T31_09430</name>
</gene>
<evidence type="ECO:0000313" key="4">
    <source>
        <dbReference type="EMBL" id="PNQ72918.1"/>
    </source>
</evidence>
<dbReference type="SUPFAM" id="SSF56801">
    <property type="entry name" value="Acetyl-CoA synthetase-like"/>
    <property type="match status" value="1"/>
</dbReference>
<dbReference type="OrthoDB" id="8870348at2"/>
<organism evidence="4 5">
    <name type="scientific">Hanstruepera neustonica</name>
    <dbReference type="NCBI Taxonomy" id="1445657"/>
    <lineage>
        <taxon>Bacteria</taxon>
        <taxon>Pseudomonadati</taxon>
        <taxon>Bacteroidota</taxon>
        <taxon>Flavobacteriia</taxon>
        <taxon>Flavobacteriales</taxon>
        <taxon>Flavobacteriaceae</taxon>
        <taxon>Hanstruepera</taxon>
    </lineage>
</organism>
<comment type="caution">
    <text evidence="4">The sequence shown here is derived from an EMBL/GenBank/DDBJ whole genome shotgun (WGS) entry which is preliminary data.</text>
</comment>
<dbReference type="Proteomes" id="UP000236641">
    <property type="component" value="Unassembled WGS sequence"/>
</dbReference>
<dbReference type="InterPro" id="IPR045851">
    <property type="entry name" value="AMP-bd_C_sf"/>
</dbReference>
<keyword evidence="2 4" id="KW-0436">Ligase</keyword>
<dbReference type="EMBL" id="POWF01000005">
    <property type="protein sequence ID" value="PNQ72918.1"/>
    <property type="molecule type" value="Genomic_DNA"/>
</dbReference>
<dbReference type="PANTHER" id="PTHR43201">
    <property type="entry name" value="ACYL-COA SYNTHETASE"/>
    <property type="match status" value="1"/>
</dbReference>
<reference evidence="4 5" key="1">
    <citation type="submission" date="2018-01" db="EMBL/GenBank/DDBJ databases">
        <title>The draft genome of Hanstruepera neustonica JCM19743.</title>
        <authorList>
            <person name="He R.-H."/>
            <person name="Du Z.-J."/>
        </authorList>
    </citation>
    <scope>NUCLEOTIDE SEQUENCE [LARGE SCALE GENOMIC DNA]</scope>
    <source>
        <strain evidence="4 5">JCM19743</strain>
    </source>
</reference>
<name>A0A2K1DY12_9FLAO</name>
<dbReference type="InterPro" id="IPR042099">
    <property type="entry name" value="ANL_N_sf"/>
</dbReference>
<keyword evidence="5" id="KW-1185">Reference proteome</keyword>
<evidence type="ECO:0000256" key="2">
    <source>
        <dbReference type="ARBA" id="ARBA00022598"/>
    </source>
</evidence>
<evidence type="ECO:0000313" key="5">
    <source>
        <dbReference type="Proteomes" id="UP000236641"/>
    </source>
</evidence>
<dbReference type="PANTHER" id="PTHR43201:SF5">
    <property type="entry name" value="MEDIUM-CHAIN ACYL-COA LIGASE ACSF2, MITOCHONDRIAL"/>
    <property type="match status" value="1"/>
</dbReference>
<protein>
    <submittedName>
        <fullName evidence="4">O-succinylbenzoic acid--CoA ligase</fullName>
    </submittedName>
</protein>